<reference evidence="1" key="1">
    <citation type="submission" date="2023-01" db="EMBL/GenBank/DDBJ databases">
        <title>Genome assembly of the deep-sea coral Lophelia pertusa.</title>
        <authorList>
            <person name="Herrera S."/>
            <person name="Cordes E."/>
        </authorList>
    </citation>
    <scope>NUCLEOTIDE SEQUENCE</scope>
    <source>
        <strain evidence="1">USNM1676648</strain>
        <tissue evidence="1">Polyp</tissue>
    </source>
</reference>
<gene>
    <name evidence="1" type="ORF">OS493_029838</name>
</gene>
<comment type="caution">
    <text evidence="1">The sequence shown here is derived from an EMBL/GenBank/DDBJ whole genome shotgun (WGS) entry which is preliminary data.</text>
</comment>
<protein>
    <submittedName>
        <fullName evidence="1">Uncharacterized protein</fullName>
    </submittedName>
</protein>
<evidence type="ECO:0000313" key="1">
    <source>
        <dbReference type="EMBL" id="KAJ7354832.1"/>
    </source>
</evidence>
<dbReference type="AlphaFoldDB" id="A0A9W9YMZ5"/>
<keyword evidence="2" id="KW-1185">Reference proteome</keyword>
<dbReference type="EMBL" id="MU827332">
    <property type="protein sequence ID" value="KAJ7354832.1"/>
    <property type="molecule type" value="Genomic_DNA"/>
</dbReference>
<proteinExistence type="predicted"/>
<name>A0A9W9YMZ5_9CNID</name>
<evidence type="ECO:0000313" key="2">
    <source>
        <dbReference type="Proteomes" id="UP001163046"/>
    </source>
</evidence>
<organism evidence="1 2">
    <name type="scientific">Desmophyllum pertusum</name>
    <dbReference type="NCBI Taxonomy" id="174260"/>
    <lineage>
        <taxon>Eukaryota</taxon>
        <taxon>Metazoa</taxon>
        <taxon>Cnidaria</taxon>
        <taxon>Anthozoa</taxon>
        <taxon>Hexacorallia</taxon>
        <taxon>Scleractinia</taxon>
        <taxon>Caryophylliina</taxon>
        <taxon>Caryophylliidae</taxon>
        <taxon>Desmophyllum</taxon>
    </lineage>
</organism>
<sequence length="114" mass="13329">MATRRSVYDSRYKSWRGPVLESSIDDRETSNASRAAYAPPLTPSTVTIPAVTWSQPPMVDNRTRRSAFDFGRPSRIYPDDSEEMCHLRRRSHLLFDELERERQGNTQLRREVSR</sequence>
<accession>A0A9W9YMZ5</accession>
<dbReference type="Proteomes" id="UP001163046">
    <property type="component" value="Unassembled WGS sequence"/>
</dbReference>